<dbReference type="EMBL" id="LVJI01000054">
    <property type="protein sequence ID" value="OAB40308.1"/>
    <property type="molecule type" value="Genomic_DNA"/>
</dbReference>
<dbReference type="InterPro" id="IPR024775">
    <property type="entry name" value="DinB-like"/>
</dbReference>
<sequence length="176" mass="20159">MVKFQDIVPYMDNVRQQLMVVLDSFGSNERELREKPEGWNVIEVVEHLGKLEGMIQYQLKRILQTEPELPSEPLDEKITDVMAILKSSGIIGQKIDAPVPTKPSGSISYDEAINKLDEVRSVTKELIVKLAERNTNDLLFPHPFGFEMNATQWAHFIAIHELTHVNQIKRIREANV</sequence>
<organism evidence="2 3">
    <name type="scientific">Paenibacillus antarcticus</name>
    <dbReference type="NCBI Taxonomy" id="253703"/>
    <lineage>
        <taxon>Bacteria</taxon>
        <taxon>Bacillati</taxon>
        <taxon>Bacillota</taxon>
        <taxon>Bacilli</taxon>
        <taxon>Bacillales</taxon>
        <taxon>Paenibacillaceae</taxon>
        <taxon>Paenibacillus</taxon>
    </lineage>
</organism>
<dbReference type="Gene3D" id="1.20.120.450">
    <property type="entry name" value="dinb family like domain"/>
    <property type="match status" value="1"/>
</dbReference>
<evidence type="ECO:0000313" key="2">
    <source>
        <dbReference type="EMBL" id="OAB40308.1"/>
    </source>
</evidence>
<evidence type="ECO:0000259" key="1">
    <source>
        <dbReference type="Pfam" id="PF12867"/>
    </source>
</evidence>
<gene>
    <name evidence="2" type="ORF">PBAT_23680</name>
</gene>
<dbReference type="SUPFAM" id="SSF109854">
    <property type="entry name" value="DinB/YfiT-like putative metalloenzymes"/>
    <property type="match status" value="1"/>
</dbReference>
<evidence type="ECO:0000313" key="3">
    <source>
        <dbReference type="Proteomes" id="UP000077355"/>
    </source>
</evidence>
<name>A0A168J917_9BACL</name>
<dbReference type="RefSeq" id="WP_068653114.1">
    <property type="nucleotide sequence ID" value="NZ_CP043611.1"/>
</dbReference>
<dbReference type="AlphaFoldDB" id="A0A168J917"/>
<protein>
    <recommendedName>
        <fullName evidence="1">DinB-like domain-containing protein</fullName>
    </recommendedName>
</protein>
<dbReference type="Pfam" id="PF12867">
    <property type="entry name" value="DinB_2"/>
    <property type="match status" value="1"/>
</dbReference>
<dbReference type="Proteomes" id="UP000077355">
    <property type="component" value="Unassembled WGS sequence"/>
</dbReference>
<comment type="caution">
    <text evidence="2">The sequence shown here is derived from an EMBL/GenBank/DDBJ whole genome shotgun (WGS) entry which is preliminary data.</text>
</comment>
<keyword evidence="3" id="KW-1185">Reference proteome</keyword>
<accession>A0A168J917</accession>
<reference evidence="2 3" key="1">
    <citation type="submission" date="2016-03" db="EMBL/GenBank/DDBJ databases">
        <title>Draft genome sequence of Paenibacillus antarcticus CECT 5836.</title>
        <authorList>
            <person name="Shin S.-K."/>
            <person name="Yi H."/>
        </authorList>
    </citation>
    <scope>NUCLEOTIDE SEQUENCE [LARGE SCALE GENOMIC DNA]</scope>
    <source>
        <strain evidence="2 3">CECT 5836</strain>
    </source>
</reference>
<dbReference type="OrthoDB" id="5464839at2"/>
<proteinExistence type="predicted"/>
<feature type="domain" description="DinB-like" evidence="1">
    <location>
        <begin position="12"/>
        <end position="168"/>
    </location>
</feature>
<dbReference type="InterPro" id="IPR034660">
    <property type="entry name" value="DinB/YfiT-like"/>
</dbReference>